<dbReference type="InterPro" id="IPR055348">
    <property type="entry name" value="DctQ"/>
</dbReference>
<dbReference type="RefSeq" id="WP_090730568.1">
    <property type="nucleotide sequence ID" value="NZ_FOOU01000019.1"/>
</dbReference>
<keyword evidence="2 9" id="KW-0813">Transport</keyword>
<dbReference type="GO" id="GO:0005886">
    <property type="term" value="C:plasma membrane"/>
    <property type="evidence" value="ECO:0007669"/>
    <property type="project" value="UniProtKB-SubCell"/>
</dbReference>
<evidence type="ECO:0000313" key="11">
    <source>
        <dbReference type="EMBL" id="SFG92528.1"/>
    </source>
</evidence>
<dbReference type="PANTHER" id="PTHR35011">
    <property type="entry name" value="2,3-DIKETO-L-GULONATE TRAP TRANSPORTER SMALL PERMEASE PROTEIN YIAM"/>
    <property type="match status" value="1"/>
</dbReference>
<feature type="transmembrane region" description="Helical" evidence="9">
    <location>
        <begin position="142"/>
        <end position="164"/>
    </location>
</feature>
<dbReference type="AlphaFoldDB" id="A0A1I2VTH0"/>
<evidence type="ECO:0000256" key="1">
    <source>
        <dbReference type="ARBA" id="ARBA00004429"/>
    </source>
</evidence>
<keyword evidence="6 9" id="KW-1133">Transmembrane helix</keyword>
<evidence type="ECO:0000256" key="8">
    <source>
        <dbReference type="ARBA" id="ARBA00038436"/>
    </source>
</evidence>
<dbReference type="EMBL" id="FOOU01000019">
    <property type="protein sequence ID" value="SFG92528.1"/>
    <property type="molecule type" value="Genomic_DNA"/>
</dbReference>
<comment type="similarity">
    <text evidence="8 9">Belongs to the TRAP transporter small permease family.</text>
</comment>
<proteinExistence type="inferred from homology"/>
<comment type="function">
    <text evidence="9">Part of the tripartite ATP-independent periplasmic (TRAP) transport system.</text>
</comment>
<keyword evidence="4 9" id="KW-0997">Cell inner membrane</keyword>
<evidence type="ECO:0000256" key="3">
    <source>
        <dbReference type="ARBA" id="ARBA00022475"/>
    </source>
</evidence>
<accession>A0A1I2VTH0</accession>
<reference evidence="12" key="1">
    <citation type="submission" date="2016-10" db="EMBL/GenBank/DDBJ databases">
        <authorList>
            <person name="Varghese N."/>
            <person name="Submissions S."/>
        </authorList>
    </citation>
    <scope>NUCLEOTIDE SEQUENCE [LARGE SCALE GENOMIC DNA]</scope>
    <source>
        <strain evidence="12">CGMCC 1.10971</strain>
    </source>
</reference>
<dbReference type="Pfam" id="PF04290">
    <property type="entry name" value="DctQ"/>
    <property type="match status" value="1"/>
</dbReference>
<dbReference type="GO" id="GO:0022857">
    <property type="term" value="F:transmembrane transporter activity"/>
    <property type="evidence" value="ECO:0007669"/>
    <property type="project" value="UniProtKB-UniRule"/>
</dbReference>
<feature type="transmembrane region" description="Helical" evidence="9">
    <location>
        <begin position="60"/>
        <end position="76"/>
    </location>
</feature>
<keyword evidence="3" id="KW-1003">Cell membrane</keyword>
<gene>
    <name evidence="11" type="ORF">SAMN05216175_11945</name>
</gene>
<sequence length="174" mass="19990">MTENDTLPSVPLADMIDRFIQRIGMSVAWCYVLLVFVIILQVVLRKGFSSGLIIFEELQWHLYALGVMIGLSYAQTTNSHIRVDLFYSRFRARTKHIIEILGILILVMPFIVIVFLHSIDFFYDAYRINEGSQSPSGLPYRWIIKGVIPVSFALLGLAMLSRLYRDTVLLMRGE</sequence>
<feature type="domain" description="Tripartite ATP-independent periplasmic transporters DctQ component" evidence="10">
    <location>
        <begin position="34"/>
        <end position="166"/>
    </location>
</feature>
<comment type="subcellular location">
    <subcellularLocation>
        <location evidence="1 9">Cell inner membrane</location>
        <topology evidence="1 9">Multi-pass membrane protein</topology>
    </subcellularLocation>
</comment>
<dbReference type="STRING" id="1045558.SAMN05216175_11945"/>
<evidence type="ECO:0000256" key="7">
    <source>
        <dbReference type="ARBA" id="ARBA00023136"/>
    </source>
</evidence>
<keyword evidence="12" id="KW-1185">Reference proteome</keyword>
<evidence type="ECO:0000256" key="4">
    <source>
        <dbReference type="ARBA" id="ARBA00022519"/>
    </source>
</evidence>
<evidence type="ECO:0000256" key="5">
    <source>
        <dbReference type="ARBA" id="ARBA00022692"/>
    </source>
</evidence>
<dbReference type="Proteomes" id="UP000198623">
    <property type="component" value="Unassembled WGS sequence"/>
</dbReference>
<keyword evidence="5 9" id="KW-0812">Transmembrane</keyword>
<evidence type="ECO:0000256" key="2">
    <source>
        <dbReference type="ARBA" id="ARBA00022448"/>
    </source>
</evidence>
<evidence type="ECO:0000313" key="12">
    <source>
        <dbReference type="Proteomes" id="UP000198623"/>
    </source>
</evidence>
<keyword evidence="7 9" id="KW-0472">Membrane</keyword>
<protein>
    <recommendedName>
        <fullName evidence="9">TRAP transporter small permease protein</fullName>
    </recommendedName>
</protein>
<evidence type="ECO:0000256" key="9">
    <source>
        <dbReference type="RuleBase" id="RU369079"/>
    </source>
</evidence>
<dbReference type="PANTHER" id="PTHR35011:SF4">
    <property type="entry name" value="SLL1102 PROTEIN"/>
    <property type="match status" value="1"/>
</dbReference>
<feature type="transmembrane region" description="Helical" evidence="9">
    <location>
        <begin position="97"/>
        <end position="122"/>
    </location>
</feature>
<dbReference type="OrthoDB" id="9795655at2"/>
<name>A0A1I2VTH0_9GAMM</name>
<evidence type="ECO:0000256" key="6">
    <source>
        <dbReference type="ARBA" id="ARBA00022989"/>
    </source>
</evidence>
<dbReference type="InterPro" id="IPR007387">
    <property type="entry name" value="TRAP_DctQ"/>
</dbReference>
<organism evidence="11 12">
    <name type="scientific">Neptunomonas qingdaonensis</name>
    <dbReference type="NCBI Taxonomy" id="1045558"/>
    <lineage>
        <taxon>Bacteria</taxon>
        <taxon>Pseudomonadati</taxon>
        <taxon>Pseudomonadota</taxon>
        <taxon>Gammaproteobacteria</taxon>
        <taxon>Oceanospirillales</taxon>
        <taxon>Oceanospirillaceae</taxon>
        <taxon>Neptunomonas</taxon>
    </lineage>
</organism>
<evidence type="ECO:0000259" key="10">
    <source>
        <dbReference type="Pfam" id="PF04290"/>
    </source>
</evidence>
<feature type="transmembrane region" description="Helical" evidence="9">
    <location>
        <begin position="23"/>
        <end position="44"/>
    </location>
</feature>
<comment type="subunit">
    <text evidence="9">The complex comprises the extracytoplasmic solute receptor protein and the two transmembrane proteins.</text>
</comment>